<evidence type="ECO:0000313" key="2">
    <source>
        <dbReference type="Proteomes" id="UP000008783"/>
    </source>
</evidence>
<evidence type="ECO:0000313" key="1">
    <source>
        <dbReference type="EMBL" id="EFP92765.2"/>
    </source>
</evidence>
<dbReference type="EMBL" id="DS178372">
    <property type="protein sequence ID" value="EFP92765.2"/>
    <property type="molecule type" value="Genomic_DNA"/>
</dbReference>
<dbReference type="Proteomes" id="UP000008783">
    <property type="component" value="Unassembled WGS sequence"/>
</dbReference>
<protein>
    <recommendedName>
        <fullName evidence="3">OTU domain-containing protein</fullName>
    </recommendedName>
</protein>
<dbReference type="OrthoDB" id="1694816at2759"/>
<keyword evidence="2" id="KW-1185">Reference proteome</keyword>
<dbReference type="InParanoid" id="E3L890"/>
<name>E3L890_PUCGT</name>
<dbReference type="VEuPathDB" id="FungiDB:PGTG_18649"/>
<dbReference type="AlphaFoldDB" id="E3L890"/>
<dbReference type="RefSeq" id="XP_003337184.2">
    <property type="nucleotide sequence ID" value="XM_003337136.2"/>
</dbReference>
<reference key="1">
    <citation type="submission" date="2007-01" db="EMBL/GenBank/DDBJ databases">
        <title>The Genome Sequence of Puccinia graminis f. sp. tritici Strain CRL 75-36-700-3.</title>
        <authorList>
            <consortium name="The Broad Institute Genome Sequencing Platform"/>
            <person name="Birren B."/>
            <person name="Lander E."/>
            <person name="Galagan J."/>
            <person name="Nusbaum C."/>
            <person name="Devon K."/>
            <person name="Cuomo C."/>
            <person name="Jaffe D."/>
            <person name="Butler J."/>
            <person name="Alvarez P."/>
            <person name="Gnerre S."/>
            <person name="Grabherr M."/>
            <person name="Mauceli E."/>
            <person name="Brockman W."/>
            <person name="Young S."/>
            <person name="LaButti K."/>
            <person name="Sykes S."/>
            <person name="DeCaprio D."/>
            <person name="Crawford M."/>
            <person name="Koehrsen M."/>
            <person name="Engels R."/>
            <person name="Montgomery P."/>
            <person name="Pearson M."/>
            <person name="Howarth C."/>
            <person name="Larson L."/>
            <person name="White J."/>
            <person name="Zeng Q."/>
            <person name="Kodira C."/>
            <person name="Yandava C."/>
            <person name="Alvarado L."/>
            <person name="O'Leary S."/>
            <person name="Szabo L."/>
            <person name="Dean R."/>
            <person name="Schein J."/>
        </authorList>
    </citation>
    <scope>NUCLEOTIDE SEQUENCE</scope>
    <source>
        <strain>CRL 75-36-700-3</strain>
    </source>
</reference>
<dbReference type="KEGG" id="pgr:PGTG_18649"/>
<organism evidence="1 2">
    <name type="scientific">Puccinia graminis f. sp. tritici (strain CRL 75-36-700-3 / race SCCL)</name>
    <name type="common">Black stem rust fungus</name>
    <dbReference type="NCBI Taxonomy" id="418459"/>
    <lineage>
        <taxon>Eukaryota</taxon>
        <taxon>Fungi</taxon>
        <taxon>Dikarya</taxon>
        <taxon>Basidiomycota</taxon>
        <taxon>Pucciniomycotina</taxon>
        <taxon>Pucciniomycetes</taxon>
        <taxon>Pucciniales</taxon>
        <taxon>Pucciniaceae</taxon>
        <taxon>Puccinia</taxon>
    </lineage>
</organism>
<proteinExistence type="predicted"/>
<evidence type="ECO:0008006" key="3">
    <source>
        <dbReference type="Google" id="ProtNLM"/>
    </source>
</evidence>
<gene>
    <name evidence="1" type="ORF">PGTG_18649</name>
</gene>
<dbReference type="HOGENOM" id="CLU_1448379_0_0_1"/>
<reference evidence="2" key="2">
    <citation type="journal article" date="2011" name="Proc. Natl. Acad. Sci. U.S.A.">
        <title>Obligate biotrophy features unraveled by the genomic analysis of rust fungi.</title>
        <authorList>
            <person name="Duplessis S."/>
            <person name="Cuomo C.A."/>
            <person name="Lin Y.-C."/>
            <person name="Aerts A."/>
            <person name="Tisserant E."/>
            <person name="Veneault-Fourrey C."/>
            <person name="Joly D.L."/>
            <person name="Hacquard S."/>
            <person name="Amselem J."/>
            <person name="Cantarel B.L."/>
            <person name="Chiu R."/>
            <person name="Coutinho P.M."/>
            <person name="Feau N."/>
            <person name="Field M."/>
            <person name="Frey P."/>
            <person name="Gelhaye E."/>
            <person name="Goldberg J."/>
            <person name="Grabherr M.G."/>
            <person name="Kodira C.D."/>
            <person name="Kohler A."/>
            <person name="Kuees U."/>
            <person name="Lindquist E.A."/>
            <person name="Lucas S.M."/>
            <person name="Mago R."/>
            <person name="Mauceli E."/>
            <person name="Morin E."/>
            <person name="Murat C."/>
            <person name="Pangilinan J.L."/>
            <person name="Park R."/>
            <person name="Pearson M."/>
            <person name="Quesneville H."/>
            <person name="Rouhier N."/>
            <person name="Sakthikumar S."/>
            <person name="Salamov A.A."/>
            <person name="Schmutz J."/>
            <person name="Selles B."/>
            <person name="Shapiro H."/>
            <person name="Tanguay P."/>
            <person name="Tuskan G.A."/>
            <person name="Henrissat B."/>
            <person name="Van de Peer Y."/>
            <person name="Rouze P."/>
            <person name="Ellis J.G."/>
            <person name="Dodds P.N."/>
            <person name="Schein J.E."/>
            <person name="Zhong S."/>
            <person name="Hamelin R.C."/>
            <person name="Grigoriev I.V."/>
            <person name="Szabo L.J."/>
            <person name="Martin F."/>
        </authorList>
    </citation>
    <scope>NUCLEOTIDE SEQUENCE [LARGE SCALE GENOMIC DNA]</scope>
    <source>
        <strain evidence="2">CRL 75-36-700-3 / race SCCL</strain>
    </source>
</reference>
<sequence>METDKESEDNPSDGIGGFCENIFTDKEHLEEEPNRSTVKNPLRIRPIKVVLEKPKPTTKADEDDKTPLSKALTWSTHKNVEIDLHKDSIKPAGAIPHILHVHYFKGNGNCGFRAVVVSLGHQSDKWDSISEEMQKEFESNKAYSDQRFLDNVWGAGDNQKDITNSLAWRDKEHQAPLKYWMTFPAHD</sequence>
<dbReference type="STRING" id="418459.E3L890"/>
<dbReference type="CDD" id="cd22744">
    <property type="entry name" value="OTU"/>
    <property type="match status" value="1"/>
</dbReference>
<dbReference type="GeneID" id="10539261"/>
<accession>E3L890</accession>